<comment type="caution">
    <text evidence="3">The sequence shown here is derived from an EMBL/GenBank/DDBJ whole genome shotgun (WGS) entry which is preliminary data.</text>
</comment>
<reference evidence="3 4" key="1">
    <citation type="journal article" date="2021" name="BMC Biol.">
        <title>Horizontally acquired antibacterial genes associated with adaptive radiation of ladybird beetles.</title>
        <authorList>
            <person name="Li H.S."/>
            <person name="Tang X.F."/>
            <person name="Huang Y.H."/>
            <person name="Xu Z.Y."/>
            <person name="Chen M.L."/>
            <person name="Du X.Y."/>
            <person name="Qiu B.Y."/>
            <person name="Chen P.T."/>
            <person name="Zhang W."/>
            <person name="Slipinski A."/>
            <person name="Escalona H.E."/>
            <person name="Waterhouse R.M."/>
            <person name="Zwick A."/>
            <person name="Pang H."/>
        </authorList>
    </citation>
    <scope>NUCLEOTIDE SEQUENCE [LARGE SCALE GENOMIC DNA]</scope>
    <source>
        <strain evidence="3">SYSU2018</strain>
    </source>
</reference>
<sequence length="386" mass="43427">MKHIPSVVIIQERHMKHGENFIVFKVNNRNRREYITKFMSFRRMTYHYKTKSVVIGRRKKELRYKGSPFSISRLLLLDGLGDPFPTISGSAGEVIRGGTGNKNPSVSFFNLSDIKNPTTPRKVPTGFSVGTASKQSDRSSYGNRDGINSVVTGFSAETSKENNAQAKSNPSNSRLSNLLTDHEIDVTSSFQTLVDFNFLFGSDALDFKDFRDSDRDCSMQSMIEDRDDILMEKNELICSKENQQELKESIKKIEKDVKHIANNIESAFVAASQKIQIANPQQNMPFVPGIATGQQVTNFGLTMPPSAPRTNHGDVMHSRTYHLPLPRNAEIHNGLLDCICIRPSGSVPFFRVAGGCVMVIRATNQTTPTMYGTFCKYRKILKRQWD</sequence>
<organism evidence="3 4">
    <name type="scientific">Cryptolaemus montrouzieri</name>
    <dbReference type="NCBI Taxonomy" id="559131"/>
    <lineage>
        <taxon>Eukaryota</taxon>
        <taxon>Metazoa</taxon>
        <taxon>Ecdysozoa</taxon>
        <taxon>Arthropoda</taxon>
        <taxon>Hexapoda</taxon>
        <taxon>Insecta</taxon>
        <taxon>Pterygota</taxon>
        <taxon>Neoptera</taxon>
        <taxon>Endopterygota</taxon>
        <taxon>Coleoptera</taxon>
        <taxon>Polyphaga</taxon>
        <taxon>Cucujiformia</taxon>
        <taxon>Coccinelloidea</taxon>
        <taxon>Coccinellidae</taxon>
        <taxon>Scymninae</taxon>
        <taxon>Scymnini</taxon>
        <taxon>Cryptolaemus</taxon>
    </lineage>
</organism>
<gene>
    <name evidence="3" type="ORF">HHI36_011395</name>
</gene>
<evidence type="ECO:0000313" key="4">
    <source>
        <dbReference type="Proteomes" id="UP001516400"/>
    </source>
</evidence>
<evidence type="ECO:0000313" key="3">
    <source>
        <dbReference type="EMBL" id="KAL3267262.1"/>
    </source>
</evidence>
<evidence type="ECO:0000256" key="2">
    <source>
        <dbReference type="SAM" id="MobiDB-lite"/>
    </source>
</evidence>
<keyword evidence="1" id="KW-0175">Coiled coil</keyword>
<protein>
    <submittedName>
        <fullName evidence="3">Uncharacterized protein</fullName>
    </submittedName>
</protein>
<feature type="region of interest" description="Disordered" evidence="2">
    <location>
        <begin position="120"/>
        <end position="146"/>
    </location>
</feature>
<name>A0ABD2MLK2_9CUCU</name>
<proteinExistence type="predicted"/>
<dbReference type="AlphaFoldDB" id="A0ABD2MLK2"/>
<evidence type="ECO:0000256" key="1">
    <source>
        <dbReference type="SAM" id="Coils"/>
    </source>
</evidence>
<feature type="coiled-coil region" evidence="1">
    <location>
        <begin position="236"/>
        <end position="263"/>
    </location>
</feature>
<accession>A0ABD2MLK2</accession>
<keyword evidence="4" id="KW-1185">Reference proteome</keyword>
<dbReference type="EMBL" id="JABFTP020000001">
    <property type="protein sequence ID" value="KAL3267262.1"/>
    <property type="molecule type" value="Genomic_DNA"/>
</dbReference>
<dbReference type="Proteomes" id="UP001516400">
    <property type="component" value="Unassembled WGS sequence"/>
</dbReference>
<feature type="compositionally biased region" description="Polar residues" evidence="2">
    <location>
        <begin position="128"/>
        <end position="142"/>
    </location>
</feature>